<evidence type="ECO:0000313" key="1">
    <source>
        <dbReference type="EMBL" id="MZQ82031.1"/>
    </source>
</evidence>
<dbReference type="EMBL" id="WTUZ01000010">
    <property type="protein sequence ID" value="MZQ82031.1"/>
    <property type="molecule type" value="Genomic_DNA"/>
</dbReference>
<dbReference type="Proteomes" id="UP000481087">
    <property type="component" value="Unassembled WGS sequence"/>
</dbReference>
<reference evidence="1 2" key="1">
    <citation type="submission" date="2019-12" db="EMBL/GenBank/DDBJ databases">
        <title>Paenibacillus sp. nov. sp. isolated from soil.</title>
        <authorList>
            <person name="Kim J."/>
            <person name="Jeong S.E."/>
            <person name="Jung H.S."/>
            <person name="Jeon C.O."/>
        </authorList>
    </citation>
    <scope>NUCLEOTIDE SEQUENCE [LARGE SCALE GENOMIC DNA]</scope>
    <source>
        <strain evidence="1 2">5J-6</strain>
    </source>
</reference>
<gene>
    <name evidence="1" type="ORF">GQF01_07760</name>
</gene>
<comment type="caution">
    <text evidence="1">The sequence shown here is derived from an EMBL/GenBank/DDBJ whole genome shotgun (WGS) entry which is preliminary data.</text>
</comment>
<protein>
    <submittedName>
        <fullName evidence="1">Uncharacterized protein</fullName>
    </submittedName>
</protein>
<evidence type="ECO:0000313" key="2">
    <source>
        <dbReference type="Proteomes" id="UP000481087"/>
    </source>
</evidence>
<dbReference type="RefSeq" id="WP_161406210.1">
    <property type="nucleotide sequence ID" value="NZ_WTUZ01000010.1"/>
</dbReference>
<name>A0A6L8UXM5_9BACL</name>
<dbReference type="AlphaFoldDB" id="A0A6L8UXM5"/>
<keyword evidence="2" id="KW-1185">Reference proteome</keyword>
<accession>A0A6L8UXM5</accession>
<sequence>MNPNVEQALQTTINNWNAMSASRNDEQEAVADQFQSSFYLFIDAFREWVQALDPRPQTIEELMDMEMVQDILDHLPAPLHLNFETEADLIMDNVLRVDEEKYD</sequence>
<proteinExistence type="predicted"/>
<organism evidence="1 2">
    <name type="scientific">Paenibacillus silvestris</name>
    <dbReference type="NCBI Taxonomy" id="2606219"/>
    <lineage>
        <taxon>Bacteria</taxon>
        <taxon>Bacillati</taxon>
        <taxon>Bacillota</taxon>
        <taxon>Bacilli</taxon>
        <taxon>Bacillales</taxon>
        <taxon>Paenibacillaceae</taxon>
        <taxon>Paenibacillus</taxon>
    </lineage>
</organism>